<gene>
    <name evidence="2" type="ORF">DVK85_01600</name>
</gene>
<dbReference type="AlphaFoldDB" id="A0A345H8T7"/>
<dbReference type="KEGG" id="fat:DVK85_01600"/>
<dbReference type="Proteomes" id="UP000253951">
    <property type="component" value="Chromosome"/>
</dbReference>
<proteinExistence type="predicted"/>
<organism evidence="2 3">
    <name type="scientific">Flavobacterium arcticum</name>
    <dbReference type="NCBI Taxonomy" id="1784713"/>
    <lineage>
        <taxon>Bacteria</taxon>
        <taxon>Pseudomonadati</taxon>
        <taxon>Bacteroidota</taxon>
        <taxon>Flavobacteriia</taxon>
        <taxon>Flavobacteriales</taxon>
        <taxon>Flavobacteriaceae</taxon>
        <taxon>Flavobacterium</taxon>
    </lineage>
</organism>
<dbReference type="RefSeq" id="WP_114676760.1">
    <property type="nucleotide sequence ID" value="NZ_CP031188.1"/>
</dbReference>
<reference evidence="2 3" key="1">
    <citation type="submission" date="2018-07" db="EMBL/GenBank/DDBJ databases">
        <title>Complete genome sequence of Flavobacterium arcticum type strain SM1502T.</title>
        <authorList>
            <person name="Li Y."/>
            <person name="Li D.-D."/>
        </authorList>
    </citation>
    <scope>NUCLEOTIDE SEQUENCE [LARGE SCALE GENOMIC DNA]</scope>
    <source>
        <strain evidence="2 3">SM1502</strain>
    </source>
</reference>
<keyword evidence="1" id="KW-0175">Coiled coil</keyword>
<protein>
    <submittedName>
        <fullName evidence="2">Uncharacterized protein</fullName>
    </submittedName>
</protein>
<evidence type="ECO:0000313" key="3">
    <source>
        <dbReference type="Proteomes" id="UP000253951"/>
    </source>
</evidence>
<sequence>MKACRTAKIEEVVNDASAAIEQVKKLENQIKSEENIRKQEFLKRIDEYLSLAGVNDERFIQENTYIKVEYASEFSLDKIVEVVKGALQAAADSAVATNPTALLSSDAADSYSEVVVSIGEAAKSSSSTAAIGSFSATRLAPGIIAFVYTTSVTIEEIQTFGTEAITATALHYALIESNQDFAQTKHIETIQCTIKAALKAYKDFITLQALLVDRLTKGELTLEEYIELDSKYAETAKKLRERVQAAIDDVEKPEITKNSYNLDWLNNDLNKSILNERSLTNRMLVESSLNLLTSYGKKYQPVIDLNTERLKTNFY</sequence>
<keyword evidence="3" id="KW-1185">Reference proteome</keyword>
<evidence type="ECO:0000256" key="1">
    <source>
        <dbReference type="SAM" id="Coils"/>
    </source>
</evidence>
<evidence type="ECO:0000313" key="2">
    <source>
        <dbReference type="EMBL" id="AXG72997.1"/>
    </source>
</evidence>
<feature type="coiled-coil region" evidence="1">
    <location>
        <begin position="9"/>
        <end position="43"/>
    </location>
</feature>
<dbReference type="EMBL" id="CP031188">
    <property type="protein sequence ID" value="AXG72997.1"/>
    <property type="molecule type" value="Genomic_DNA"/>
</dbReference>
<accession>A0A345H8T7</accession>
<name>A0A345H8T7_9FLAO</name>
<dbReference type="OrthoDB" id="9204548at2"/>